<dbReference type="PRINTS" id="PR00344">
    <property type="entry name" value="BCTRLSENSOR"/>
</dbReference>
<feature type="chain" id="PRO_5031151625" description="histidine kinase" evidence="13">
    <location>
        <begin position="25"/>
        <end position="492"/>
    </location>
</feature>
<dbReference type="SUPFAM" id="SSF47384">
    <property type="entry name" value="Homodimeric domain of signal transducing histidine kinase"/>
    <property type="match status" value="1"/>
</dbReference>
<keyword evidence="11 12" id="KW-0472">Membrane</keyword>
<comment type="subcellular location">
    <subcellularLocation>
        <location evidence="3">Cell membrane</location>
    </subcellularLocation>
</comment>
<dbReference type="Pfam" id="PF00672">
    <property type="entry name" value="HAMP"/>
    <property type="match status" value="1"/>
</dbReference>
<feature type="domain" description="Histidine kinase" evidence="14">
    <location>
        <begin position="273"/>
        <end position="492"/>
    </location>
</feature>
<evidence type="ECO:0000256" key="9">
    <source>
        <dbReference type="ARBA" id="ARBA00022989"/>
    </source>
</evidence>
<dbReference type="SMART" id="SM00388">
    <property type="entry name" value="HisKA"/>
    <property type="match status" value="1"/>
</dbReference>
<evidence type="ECO:0000313" key="17">
    <source>
        <dbReference type="Proteomes" id="UP000569914"/>
    </source>
</evidence>
<evidence type="ECO:0000256" key="12">
    <source>
        <dbReference type="SAM" id="Phobius"/>
    </source>
</evidence>
<keyword evidence="5" id="KW-0597">Phosphoprotein</keyword>
<dbReference type="InterPro" id="IPR005467">
    <property type="entry name" value="His_kinase_dom"/>
</dbReference>
<dbReference type="Pfam" id="PF00512">
    <property type="entry name" value="HisKA"/>
    <property type="match status" value="1"/>
</dbReference>
<dbReference type="InterPro" id="IPR004358">
    <property type="entry name" value="Sig_transdc_His_kin-like_C"/>
</dbReference>
<dbReference type="RefSeq" id="WP_179754397.1">
    <property type="nucleotide sequence ID" value="NZ_JACCBU010000001.1"/>
</dbReference>
<dbReference type="CDD" id="cd00075">
    <property type="entry name" value="HATPase"/>
    <property type="match status" value="1"/>
</dbReference>
<dbReference type="Gene3D" id="6.10.340.10">
    <property type="match status" value="1"/>
</dbReference>
<evidence type="ECO:0000259" key="15">
    <source>
        <dbReference type="PROSITE" id="PS50885"/>
    </source>
</evidence>
<keyword evidence="6 16" id="KW-0808">Transferase</keyword>
<keyword evidence="8 16" id="KW-0418">Kinase</keyword>
<dbReference type="InterPro" id="IPR003660">
    <property type="entry name" value="HAMP_dom"/>
</dbReference>
<proteinExistence type="predicted"/>
<evidence type="ECO:0000256" key="8">
    <source>
        <dbReference type="ARBA" id="ARBA00022777"/>
    </source>
</evidence>
<evidence type="ECO:0000256" key="3">
    <source>
        <dbReference type="ARBA" id="ARBA00004236"/>
    </source>
</evidence>
<evidence type="ECO:0000256" key="1">
    <source>
        <dbReference type="ARBA" id="ARBA00000085"/>
    </source>
</evidence>
<dbReference type="PANTHER" id="PTHR45436:SF5">
    <property type="entry name" value="SENSOR HISTIDINE KINASE TRCS"/>
    <property type="match status" value="1"/>
</dbReference>
<dbReference type="AlphaFoldDB" id="A0A7Y9IA54"/>
<dbReference type="SMART" id="SM00387">
    <property type="entry name" value="HATPase_c"/>
    <property type="match status" value="1"/>
</dbReference>
<dbReference type="SUPFAM" id="SSF55874">
    <property type="entry name" value="ATPase domain of HSP90 chaperone/DNA topoisomerase II/histidine kinase"/>
    <property type="match status" value="1"/>
</dbReference>
<evidence type="ECO:0000256" key="2">
    <source>
        <dbReference type="ARBA" id="ARBA00001968"/>
    </source>
</evidence>
<comment type="caution">
    <text evidence="16">The sequence shown here is derived from an EMBL/GenBank/DDBJ whole genome shotgun (WGS) entry which is preliminary data.</text>
</comment>
<sequence length="492" mass="52841">MSLRTRLVLTVLSLLVLGCGVALGATAGALQDWQTDRNDDVLTSVGRQLGTELAARPEPRLRLRDAGAEDDVWRTWSTLASQDGEVPSFFQLRSADGMVLQTVVYGSAPDLPEPLPKAYWPVEATAENPDGEAFGEAETMRSDGSADDPGWLIRSSRVGDGGEQLIVGMRTQATDELMSRVASAATVSGLVALIAVALLSLSVVRRGLRPLNDIAEVAREIGSGDLTRRVPPSRPSTEIGRLSAALNAMLGQIERAFAERAASEQQLRRFVADASHELRTPIATIRGHAELFRRGAAARPDDLAKILRRIESEAHRMGLLVDELLLLARLDQGRPLEREPVDLTDLASDAVADAVVTDPGRSIRLDAPDTGAGQEPVVVQGDPHRLRQVLGNLLSNVIQHTPPDTPAVVRVRRDAGDAVIEVSDSGPGLPEEERQHIFERFYRTEESRVRHHGGAGLGLSIVAAVTQAHGGTVTAENNADGGATFRVRLPLT</sequence>
<dbReference type="CDD" id="cd06225">
    <property type="entry name" value="HAMP"/>
    <property type="match status" value="1"/>
</dbReference>
<keyword evidence="17" id="KW-1185">Reference proteome</keyword>
<dbReference type="InterPro" id="IPR036890">
    <property type="entry name" value="HATPase_C_sf"/>
</dbReference>
<dbReference type="Proteomes" id="UP000569914">
    <property type="component" value="Unassembled WGS sequence"/>
</dbReference>
<comment type="cofactor">
    <cofactor evidence="2">
        <name>a divalent metal cation</name>
        <dbReference type="ChEBI" id="CHEBI:60240"/>
    </cofactor>
</comment>
<feature type="transmembrane region" description="Helical" evidence="12">
    <location>
        <begin position="181"/>
        <end position="204"/>
    </location>
</feature>
<dbReference type="EC" id="2.7.13.3" evidence="4"/>
<dbReference type="FunFam" id="3.30.565.10:FF:000006">
    <property type="entry name" value="Sensor histidine kinase WalK"/>
    <property type="match status" value="1"/>
</dbReference>
<evidence type="ECO:0000259" key="14">
    <source>
        <dbReference type="PROSITE" id="PS50109"/>
    </source>
</evidence>
<dbReference type="PROSITE" id="PS51257">
    <property type="entry name" value="PROKAR_LIPOPROTEIN"/>
    <property type="match status" value="1"/>
</dbReference>
<dbReference type="FunFam" id="1.10.287.130:FF:000001">
    <property type="entry name" value="Two-component sensor histidine kinase"/>
    <property type="match status" value="1"/>
</dbReference>
<evidence type="ECO:0000313" key="16">
    <source>
        <dbReference type="EMBL" id="NYE73128.1"/>
    </source>
</evidence>
<comment type="catalytic activity">
    <reaction evidence="1">
        <text>ATP + protein L-histidine = ADP + protein N-phospho-L-histidine.</text>
        <dbReference type="EC" id="2.7.13.3"/>
    </reaction>
</comment>
<organism evidence="16 17">
    <name type="scientific">Microlunatus parietis</name>
    <dbReference type="NCBI Taxonomy" id="682979"/>
    <lineage>
        <taxon>Bacteria</taxon>
        <taxon>Bacillati</taxon>
        <taxon>Actinomycetota</taxon>
        <taxon>Actinomycetes</taxon>
        <taxon>Propionibacteriales</taxon>
        <taxon>Propionibacteriaceae</taxon>
        <taxon>Microlunatus</taxon>
    </lineage>
</organism>
<keyword evidence="10" id="KW-0902">Two-component regulatory system</keyword>
<evidence type="ECO:0000256" key="4">
    <source>
        <dbReference type="ARBA" id="ARBA00012438"/>
    </source>
</evidence>
<dbReference type="InterPro" id="IPR036097">
    <property type="entry name" value="HisK_dim/P_sf"/>
</dbReference>
<evidence type="ECO:0000256" key="10">
    <source>
        <dbReference type="ARBA" id="ARBA00023012"/>
    </source>
</evidence>
<dbReference type="SMART" id="SM00304">
    <property type="entry name" value="HAMP"/>
    <property type="match status" value="1"/>
</dbReference>
<dbReference type="Gene3D" id="3.30.565.10">
    <property type="entry name" value="Histidine kinase-like ATPase, C-terminal domain"/>
    <property type="match status" value="1"/>
</dbReference>
<gene>
    <name evidence="16" type="ORF">BKA15_004457</name>
</gene>
<accession>A0A7Y9IA54</accession>
<feature type="domain" description="HAMP" evidence="15">
    <location>
        <begin position="205"/>
        <end position="258"/>
    </location>
</feature>
<dbReference type="Pfam" id="PF02518">
    <property type="entry name" value="HATPase_c"/>
    <property type="match status" value="1"/>
</dbReference>
<dbReference type="SUPFAM" id="SSF158472">
    <property type="entry name" value="HAMP domain-like"/>
    <property type="match status" value="1"/>
</dbReference>
<dbReference type="GO" id="GO:0000155">
    <property type="term" value="F:phosphorelay sensor kinase activity"/>
    <property type="evidence" value="ECO:0007669"/>
    <property type="project" value="InterPro"/>
</dbReference>
<dbReference type="PANTHER" id="PTHR45436">
    <property type="entry name" value="SENSOR HISTIDINE KINASE YKOH"/>
    <property type="match status" value="1"/>
</dbReference>
<dbReference type="InterPro" id="IPR050428">
    <property type="entry name" value="TCS_sensor_his_kinase"/>
</dbReference>
<evidence type="ECO:0000256" key="5">
    <source>
        <dbReference type="ARBA" id="ARBA00022553"/>
    </source>
</evidence>
<dbReference type="PROSITE" id="PS50885">
    <property type="entry name" value="HAMP"/>
    <property type="match status" value="1"/>
</dbReference>
<keyword evidence="13" id="KW-0732">Signal</keyword>
<keyword evidence="9 12" id="KW-1133">Transmembrane helix</keyword>
<keyword evidence="7 12" id="KW-0812">Transmembrane</keyword>
<protein>
    <recommendedName>
        <fullName evidence="4">histidine kinase</fullName>
        <ecNumber evidence="4">2.7.13.3</ecNumber>
    </recommendedName>
</protein>
<dbReference type="CDD" id="cd00082">
    <property type="entry name" value="HisKA"/>
    <property type="match status" value="1"/>
</dbReference>
<evidence type="ECO:0000256" key="11">
    <source>
        <dbReference type="ARBA" id="ARBA00023136"/>
    </source>
</evidence>
<dbReference type="GO" id="GO:0005886">
    <property type="term" value="C:plasma membrane"/>
    <property type="evidence" value="ECO:0007669"/>
    <property type="project" value="UniProtKB-SubCell"/>
</dbReference>
<dbReference type="GO" id="GO:0005509">
    <property type="term" value="F:calcium ion binding"/>
    <property type="evidence" value="ECO:0007669"/>
    <property type="project" value="UniProtKB-ARBA"/>
</dbReference>
<dbReference type="PROSITE" id="PS50109">
    <property type="entry name" value="HIS_KIN"/>
    <property type="match status" value="1"/>
</dbReference>
<reference evidence="16 17" key="1">
    <citation type="submission" date="2020-07" db="EMBL/GenBank/DDBJ databases">
        <title>Sequencing the genomes of 1000 actinobacteria strains.</title>
        <authorList>
            <person name="Klenk H.-P."/>
        </authorList>
    </citation>
    <scope>NUCLEOTIDE SEQUENCE [LARGE SCALE GENOMIC DNA]</scope>
    <source>
        <strain evidence="16 17">DSM 22083</strain>
    </source>
</reference>
<dbReference type="InterPro" id="IPR003661">
    <property type="entry name" value="HisK_dim/P_dom"/>
</dbReference>
<dbReference type="InterPro" id="IPR003594">
    <property type="entry name" value="HATPase_dom"/>
</dbReference>
<dbReference type="Gene3D" id="1.10.287.130">
    <property type="match status" value="1"/>
</dbReference>
<evidence type="ECO:0000256" key="7">
    <source>
        <dbReference type="ARBA" id="ARBA00022692"/>
    </source>
</evidence>
<evidence type="ECO:0000256" key="13">
    <source>
        <dbReference type="SAM" id="SignalP"/>
    </source>
</evidence>
<dbReference type="EMBL" id="JACCBU010000001">
    <property type="protein sequence ID" value="NYE73128.1"/>
    <property type="molecule type" value="Genomic_DNA"/>
</dbReference>
<evidence type="ECO:0000256" key="6">
    <source>
        <dbReference type="ARBA" id="ARBA00022679"/>
    </source>
</evidence>
<name>A0A7Y9IA54_9ACTN</name>
<feature type="signal peptide" evidence="13">
    <location>
        <begin position="1"/>
        <end position="24"/>
    </location>
</feature>